<comment type="catalytic activity">
    <reaction evidence="6">
        <text>D-lyxose = D-xylulose</text>
        <dbReference type="Rhea" id="RHEA:14201"/>
        <dbReference type="ChEBI" id="CHEBI:16789"/>
        <dbReference type="ChEBI" id="CHEBI:17140"/>
        <dbReference type="EC" id="5.3.1.15"/>
    </reaction>
</comment>
<accession>A0A6N2T7J0</accession>
<dbReference type="InterPro" id="IPR047581">
    <property type="entry name" value="EcSI_cupin"/>
</dbReference>
<comment type="similarity">
    <text evidence="7">Belongs to the D-lyxose ketol-isomerase family.</text>
</comment>
<keyword evidence="3" id="KW-0464">Manganese</keyword>
<reference evidence="9" key="1">
    <citation type="submission" date="2019-11" db="EMBL/GenBank/DDBJ databases">
        <authorList>
            <person name="Feng L."/>
        </authorList>
    </citation>
    <scope>NUCLEOTIDE SEQUENCE</scope>
    <source>
        <strain evidence="9">AvaginalisLFYP127</strain>
    </source>
</reference>
<dbReference type="GO" id="GO:0047828">
    <property type="term" value="F:D-lyxose ketol-isomerase activity"/>
    <property type="evidence" value="ECO:0007669"/>
    <property type="project" value="UniProtKB-EC"/>
</dbReference>
<evidence type="ECO:0000256" key="2">
    <source>
        <dbReference type="ARBA" id="ARBA00022723"/>
    </source>
</evidence>
<sequence>MKRSEINKAIKDMEKFLEKMNVYLPDFAYWSAEDWKDKNNEYDIIRDNKLGWDITDAGLDDFENIGFSLFTCRNGNINKSSSKKYAEKYIMIKQNQEFPFHFHWQKTEDIINRGGGTLLITVYNDDNGNFSKDDVLVESDGREYYVKAGESVELNPGKSITLKPHQYHKFSVKENTGDVLVGEVSEVNDDDNDNRFYEQVGRFPEIIEDEKPYKLLCNEYPKYNG</sequence>
<dbReference type="RefSeq" id="WP_156329077.1">
    <property type="nucleotide sequence ID" value="NZ_CACRSW010000023.1"/>
</dbReference>
<dbReference type="GO" id="GO:0046872">
    <property type="term" value="F:metal ion binding"/>
    <property type="evidence" value="ECO:0007669"/>
    <property type="project" value="UniProtKB-KW"/>
</dbReference>
<evidence type="ECO:0000256" key="8">
    <source>
        <dbReference type="ARBA" id="ARBA00044972"/>
    </source>
</evidence>
<dbReference type="AlphaFoldDB" id="A0A6N2T7J0"/>
<keyword evidence="4" id="KW-0413">Isomerase</keyword>
<dbReference type="Pfam" id="PF07385">
    <property type="entry name" value="Lyx_isomer"/>
    <property type="match status" value="1"/>
</dbReference>
<evidence type="ECO:0000256" key="4">
    <source>
        <dbReference type="ARBA" id="ARBA00023235"/>
    </source>
</evidence>
<keyword evidence="5" id="KW-0119">Carbohydrate metabolism</keyword>
<dbReference type="InterPro" id="IPR014710">
    <property type="entry name" value="RmlC-like_jellyroll"/>
</dbReference>
<evidence type="ECO:0000256" key="5">
    <source>
        <dbReference type="ARBA" id="ARBA00023277"/>
    </source>
</evidence>
<name>A0A6N2T7J0_9FIRM</name>
<evidence type="ECO:0000256" key="6">
    <source>
        <dbReference type="ARBA" id="ARBA00044907"/>
    </source>
</evidence>
<dbReference type="SUPFAM" id="SSF51182">
    <property type="entry name" value="RmlC-like cupins"/>
    <property type="match status" value="1"/>
</dbReference>
<evidence type="ECO:0000256" key="3">
    <source>
        <dbReference type="ARBA" id="ARBA00023211"/>
    </source>
</evidence>
<dbReference type="EMBL" id="CACRSW010000023">
    <property type="protein sequence ID" value="VYT01440.1"/>
    <property type="molecule type" value="Genomic_DNA"/>
</dbReference>
<dbReference type="Gene3D" id="2.60.120.10">
    <property type="entry name" value="Jelly Rolls"/>
    <property type="match status" value="1"/>
</dbReference>
<gene>
    <name evidence="9" type="ORF">AVLFYP127_00517</name>
</gene>
<dbReference type="CDD" id="cd20309">
    <property type="entry name" value="cupin_EcSI"/>
    <property type="match status" value="1"/>
</dbReference>
<evidence type="ECO:0000256" key="7">
    <source>
        <dbReference type="ARBA" id="ARBA00044951"/>
    </source>
</evidence>
<evidence type="ECO:0000313" key="9">
    <source>
        <dbReference type="EMBL" id="VYT01440.1"/>
    </source>
</evidence>
<dbReference type="EC" id="5.3.1.15" evidence="8"/>
<dbReference type="InterPro" id="IPR011051">
    <property type="entry name" value="RmlC_Cupin_sf"/>
</dbReference>
<keyword evidence="2" id="KW-0479">Metal-binding</keyword>
<protein>
    <recommendedName>
        <fullName evidence="8">D-lyxose ketol-isomerase</fullName>
        <ecNumber evidence="8">5.3.1.15</ecNumber>
    </recommendedName>
</protein>
<comment type="cofactor">
    <cofactor evidence="1">
        <name>Mn(2+)</name>
        <dbReference type="ChEBI" id="CHEBI:29035"/>
    </cofactor>
</comment>
<dbReference type="InterPro" id="IPR010864">
    <property type="entry name" value="D-lyxose_isomer"/>
</dbReference>
<proteinExistence type="inferred from homology"/>
<evidence type="ECO:0000256" key="1">
    <source>
        <dbReference type="ARBA" id="ARBA00001936"/>
    </source>
</evidence>
<organism evidence="9">
    <name type="scientific">Anaerococcus vaginalis</name>
    <dbReference type="NCBI Taxonomy" id="33037"/>
    <lineage>
        <taxon>Bacteria</taxon>
        <taxon>Bacillati</taxon>
        <taxon>Bacillota</taxon>
        <taxon>Tissierellia</taxon>
        <taxon>Tissierellales</taxon>
        <taxon>Peptoniphilaceae</taxon>
        <taxon>Anaerococcus</taxon>
    </lineage>
</organism>